<name>A0A2J6PSG5_9HELO</name>
<dbReference type="Pfam" id="PF06985">
    <property type="entry name" value="HET"/>
    <property type="match status" value="1"/>
</dbReference>
<dbReference type="OrthoDB" id="5125733at2759"/>
<dbReference type="AlphaFoldDB" id="A0A2J6PSG5"/>
<evidence type="ECO:0000313" key="3">
    <source>
        <dbReference type="EMBL" id="PMD16944.1"/>
    </source>
</evidence>
<organism evidence="3 4">
    <name type="scientific">Hyaloscypha hepaticicola</name>
    <dbReference type="NCBI Taxonomy" id="2082293"/>
    <lineage>
        <taxon>Eukaryota</taxon>
        <taxon>Fungi</taxon>
        <taxon>Dikarya</taxon>
        <taxon>Ascomycota</taxon>
        <taxon>Pezizomycotina</taxon>
        <taxon>Leotiomycetes</taxon>
        <taxon>Helotiales</taxon>
        <taxon>Hyaloscyphaceae</taxon>
        <taxon>Hyaloscypha</taxon>
    </lineage>
</organism>
<keyword evidence="4" id="KW-1185">Reference proteome</keyword>
<accession>A0A2J6PSG5</accession>
<feature type="domain" description="Heterokaryon incompatibility" evidence="2">
    <location>
        <begin position="239"/>
        <end position="342"/>
    </location>
</feature>
<evidence type="ECO:0000256" key="1">
    <source>
        <dbReference type="SAM" id="MobiDB-lite"/>
    </source>
</evidence>
<dbReference type="EMBL" id="KZ613502">
    <property type="protein sequence ID" value="PMD16944.1"/>
    <property type="molecule type" value="Genomic_DNA"/>
</dbReference>
<evidence type="ECO:0000259" key="2">
    <source>
        <dbReference type="Pfam" id="PF06985"/>
    </source>
</evidence>
<dbReference type="Proteomes" id="UP000235672">
    <property type="component" value="Unassembled WGS sequence"/>
</dbReference>
<reference evidence="3 4" key="1">
    <citation type="submission" date="2016-05" db="EMBL/GenBank/DDBJ databases">
        <title>A degradative enzymes factory behind the ericoid mycorrhizal symbiosis.</title>
        <authorList>
            <consortium name="DOE Joint Genome Institute"/>
            <person name="Martino E."/>
            <person name="Morin E."/>
            <person name="Grelet G."/>
            <person name="Kuo A."/>
            <person name="Kohler A."/>
            <person name="Daghino S."/>
            <person name="Barry K."/>
            <person name="Choi C."/>
            <person name="Cichocki N."/>
            <person name="Clum A."/>
            <person name="Copeland A."/>
            <person name="Hainaut M."/>
            <person name="Haridas S."/>
            <person name="Labutti K."/>
            <person name="Lindquist E."/>
            <person name="Lipzen A."/>
            <person name="Khouja H.-R."/>
            <person name="Murat C."/>
            <person name="Ohm R."/>
            <person name="Olson A."/>
            <person name="Spatafora J."/>
            <person name="Veneault-Fourrey C."/>
            <person name="Henrissat B."/>
            <person name="Grigoriev I."/>
            <person name="Martin F."/>
            <person name="Perotto S."/>
        </authorList>
    </citation>
    <scope>NUCLEOTIDE SEQUENCE [LARGE SCALE GENOMIC DNA]</scope>
    <source>
        <strain evidence="3 4">UAMH 7357</strain>
    </source>
</reference>
<dbReference type="PANTHER" id="PTHR33112">
    <property type="entry name" value="DOMAIN PROTEIN, PUTATIVE-RELATED"/>
    <property type="match status" value="1"/>
</dbReference>
<gene>
    <name evidence="3" type="ORF">NA56DRAFT_282772</name>
</gene>
<dbReference type="InterPro" id="IPR010730">
    <property type="entry name" value="HET"/>
</dbReference>
<proteinExistence type="predicted"/>
<dbReference type="STRING" id="1745343.A0A2J6PSG5"/>
<sequence>MIETGPNSAKYQELQKMYVDMRHREKKQLDLELSQHFGTKQQHPNERHKEEGEENSQILSAAGDDAEHFLLHQNLQSLENSIRMGNCHFCTLVRNLVFQTPEDGPDNTTQDTLIWIQISEWPNSVYISVRLSQDDDLSVIERIYRSRHATFHVEKVTKFKSIPTSDPLSSDVSYTSTTGSKKHFQLCHFWLRECLEKHPFCDSKTLAFSPARHLEIHHSNPSGSFSVKLSQCHKVNATYCTLSYRWGGLLSSFTLRSETVAAFEHEIPFEKLPKTIRHAIEITSALGQRYLWIDCLCISQNSESDWASQSRQMCSIYEHAVCTIAAERAGNIDEGLFRTRSPLTYAM</sequence>
<dbReference type="PANTHER" id="PTHR33112:SF16">
    <property type="entry name" value="HETEROKARYON INCOMPATIBILITY DOMAIN-CONTAINING PROTEIN"/>
    <property type="match status" value="1"/>
</dbReference>
<protein>
    <recommendedName>
        <fullName evidence="2">Heterokaryon incompatibility domain-containing protein</fullName>
    </recommendedName>
</protein>
<feature type="region of interest" description="Disordered" evidence="1">
    <location>
        <begin position="33"/>
        <end position="56"/>
    </location>
</feature>
<evidence type="ECO:0000313" key="4">
    <source>
        <dbReference type="Proteomes" id="UP000235672"/>
    </source>
</evidence>